<evidence type="ECO:0000313" key="1">
    <source>
        <dbReference type="EMBL" id="CAA2106125.1"/>
    </source>
</evidence>
<sequence>MTYFVHMYGQAETSSEATDASRAMNATRADHQAASAADFATARISLSIRSRSRVSKSASHARATRALAPWIVPMSTFQRRAEMPSSRSLTHACTESLVLKSATDSLLGIPVCRASILEVELPLQRADDLSDVGAVRATVGHDSHRPVGAAFIWRYSDDAASVNVGLLASKAGERLNALYQHLLQLLGGSGGLSHRYGRISGIADTASAMTAISTAQRDQRSACFAVEALPSAASVLRAFKRSRVRCRCAAVFGSVSGKAASCVRARITRGSGFASGASISHLSTGRPAV</sequence>
<name>A0A679JBN5_VARPD</name>
<dbReference type="EMBL" id="LR743507">
    <property type="protein sequence ID" value="CAA2106125.1"/>
    <property type="molecule type" value="Genomic_DNA"/>
</dbReference>
<proteinExistence type="predicted"/>
<protein>
    <submittedName>
        <fullName evidence="1">Uncharacterized protein</fullName>
    </submittedName>
</protein>
<reference evidence="1" key="1">
    <citation type="submission" date="2019-12" db="EMBL/GenBank/DDBJ databases">
        <authorList>
            <person name="Cremers G."/>
        </authorList>
    </citation>
    <scope>NUCLEOTIDE SEQUENCE</scope>
    <source>
        <strain evidence="1">Vvax</strain>
    </source>
</reference>
<dbReference type="AlphaFoldDB" id="A0A679JBN5"/>
<gene>
    <name evidence="1" type="ORF">VVAX_03593</name>
</gene>
<organism evidence="1">
    <name type="scientific">Variovorax paradoxus</name>
    <dbReference type="NCBI Taxonomy" id="34073"/>
    <lineage>
        <taxon>Bacteria</taxon>
        <taxon>Pseudomonadati</taxon>
        <taxon>Pseudomonadota</taxon>
        <taxon>Betaproteobacteria</taxon>
        <taxon>Burkholderiales</taxon>
        <taxon>Comamonadaceae</taxon>
        <taxon>Variovorax</taxon>
    </lineage>
</organism>
<accession>A0A679JBN5</accession>